<evidence type="ECO:0000256" key="8">
    <source>
        <dbReference type="SAM" id="Phobius"/>
    </source>
</evidence>
<dbReference type="OrthoDB" id="8956208at2"/>
<keyword evidence="3" id="KW-1003">Cell membrane</keyword>
<keyword evidence="10" id="KW-0808">Transferase</keyword>
<evidence type="ECO:0000259" key="9">
    <source>
        <dbReference type="Pfam" id="PF01757"/>
    </source>
</evidence>
<dbReference type="EMBL" id="CP027666">
    <property type="protein sequence ID" value="AVO35515.1"/>
    <property type="molecule type" value="Genomic_DNA"/>
</dbReference>
<feature type="transmembrane region" description="Helical" evidence="8">
    <location>
        <begin position="265"/>
        <end position="284"/>
    </location>
</feature>
<dbReference type="Pfam" id="PF01757">
    <property type="entry name" value="Acyl_transf_3"/>
    <property type="match status" value="1"/>
</dbReference>
<dbReference type="AlphaFoldDB" id="A0A2S0MHZ1"/>
<dbReference type="KEGG" id="otk:C6570_15775"/>
<feature type="transmembrane region" description="Helical" evidence="8">
    <location>
        <begin position="200"/>
        <end position="220"/>
    </location>
</feature>
<keyword evidence="5 8" id="KW-1133">Transmembrane helix</keyword>
<evidence type="ECO:0000256" key="4">
    <source>
        <dbReference type="ARBA" id="ARBA00022692"/>
    </source>
</evidence>
<evidence type="ECO:0000256" key="6">
    <source>
        <dbReference type="ARBA" id="ARBA00023136"/>
    </source>
</evidence>
<feature type="transmembrane region" description="Helical" evidence="8">
    <location>
        <begin position="381"/>
        <end position="403"/>
    </location>
</feature>
<keyword evidence="10" id="KW-0012">Acyltransferase</keyword>
<keyword evidence="4 8" id="KW-0812">Transmembrane</keyword>
<evidence type="ECO:0000256" key="3">
    <source>
        <dbReference type="ARBA" id="ARBA00022475"/>
    </source>
</evidence>
<feature type="transmembrane region" description="Helical" evidence="8">
    <location>
        <begin position="65"/>
        <end position="82"/>
    </location>
</feature>
<evidence type="ECO:0000256" key="5">
    <source>
        <dbReference type="ARBA" id="ARBA00022989"/>
    </source>
</evidence>
<feature type="domain" description="Acyltransferase 3" evidence="9">
    <location>
        <begin position="59"/>
        <end position="395"/>
    </location>
</feature>
<evidence type="ECO:0000313" key="11">
    <source>
        <dbReference type="Proteomes" id="UP000239709"/>
    </source>
</evidence>
<name>A0A2S0MHZ1_9BURK</name>
<dbReference type="Proteomes" id="UP000239709">
    <property type="component" value="Chromosome"/>
</dbReference>
<evidence type="ECO:0000256" key="2">
    <source>
        <dbReference type="ARBA" id="ARBA00007400"/>
    </source>
</evidence>
<comment type="subcellular location">
    <subcellularLocation>
        <location evidence="1">Cell membrane</location>
        <topology evidence="1">Multi-pass membrane protein</topology>
    </subcellularLocation>
</comment>
<feature type="transmembrane region" description="Helical" evidence="8">
    <location>
        <begin position="317"/>
        <end position="335"/>
    </location>
</feature>
<feature type="transmembrane region" description="Helical" evidence="8">
    <location>
        <begin position="355"/>
        <end position="375"/>
    </location>
</feature>
<keyword evidence="11" id="KW-1185">Reference proteome</keyword>
<dbReference type="GO" id="GO:0016413">
    <property type="term" value="F:O-acetyltransferase activity"/>
    <property type="evidence" value="ECO:0007669"/>
    <property type="project" value="TreeGrafter"/>
</dbReference>
<protein>
    <submittedName>
        <fullName evidence="10">Acyltransferase</fullName>
    </submittedName>
</protein>
<comment type="similarity">
    <text evidence="2">Belongs to the acyltransferase 3 family.</text>
</comment>
<reference evidence="10 11" key="1">
    <citation type="submission" date="2018-03" db="EMBL/GenBank/DDBJ databases">
        <title>Genome sequencing of Ottowia sp.</title>
        <authorList>
            <person name="Kim S.-J."/>
            <person name="Heo J."/>
            <person name="Kwon S.-W."/>
        </authorList>
    </citation>
    <scope>NUCLEOTIDE SEQUENCE [LARGE SCALE GENOMIC DNA]</scope>
    <source>
        <strain evidence="10 11">KADR8-3</strain>
    </source>
</reference>
<sequence length="434" mass="46509">MRLPSVGLRCACAAPAVPTTTLSTRSTPDARAPGQRPSGVTSATAPVALTPAATAASRNAWIDQVKAVACLLIIGHHLAFYGPMSDAARPGAPALVDWFYDYGRMAVQVFLVLGGYLAARGLAPAGAPRATDPMRLIGHRFARLALPYCAALALTILVNEAVREFGFHHESVSDAPTWDQILAHLLLVQSIGGWESLSAGVWYVAIDFQLFALCALWFWLSLRLGGTAQGPDRTSAAPTLPTLAQFGVIALGCASLWWWNQAEQLDVWALYFVGAYALGMMAWWAAHSPNVLARCGWLAAMLACGAIALTLEWRDRIALAWAAALALAVCSAVHWPEAWRRARWAPLAWVGQRSYSIFLIHFAVCLLVNAVWSALWPSGIAVNALGMLVAMACSVGAGALLYRGVESRQLSWMRLLSWQAGVLSVGALAIKGLL</sequence>
<feature type="transmembrane region" description="Helical" evidence="8">
    <location>
        <begin position="240"/>
        <end position="259"/>
    </location>
</feature>
<feature type="transmembrane region" description="Helical" evidence="8">
    <location>
        <begin position="102"/>
        <end position="123"/>
    </location>
</feature>
<dbReference type="InterPro" id="IPR002656">
    <property type="entry name" value="Acyl_transf_3_dom"/>
</dbReference>
<dbReference type="GO" id="GO:0005886">
    <property type="term" value="C:plasma membrane"/>
    <property type="evidence" value="ECO:0007669"/>
    <property type="project" value="UniProtKB-SubCell"/>
</dbReference>
<evidence type="ECO:0000313" key="10">
    <source>
        <dbReference type="EMBL" id="AVO35515.1"/>
    </source>
</evidence>
<organism evidence="10 11">
    <name type="scientific">Ottowia oryzae</name>
    <dbReference type="NCBI Taxonomy" id="2109914"/>
    <lineage>
        <taxon>Bacteria</taxon>
        <taxon>Pseudomonadati</taxon>
        <taxon>Pseudomonadota</taxon>
        <taxon>Betaproteobacteria</taxon>
        <taxon>Burkholderiales</taxon>
        <taxon>Comamonadaceae</taxon>
        <taxon>Ottowia</taxon>
    </lineage>
</organism>
<dbReference type="GO" id="GO:0009246">
    <property type="term" value="P:enterobacterial common antigen biosynthetic process"/>
    <property type="evidence" value="ECO:0007669"/>
    <property type="project" value="TreeGrafter"/>
</dbReference>
<feature type="transmembrane region" description="Helical" evidence="8">
    <location>
        <begin position="291"/>
        <end position="311"/>
    </location>
</feature>
<feature type="transmembrane region" description="Helical" evidence="8">
    <location>
        <begin position="144"/>
        <end position="162"/>
    </location>
</feature>
<proteinExistence type="inferred from homology"/>
<accession>A0A2S0MHZ1</accession>
<gene>
    <name evidence="10" type="ORF">C6570_15775</name>
</gene>
<evidence type="ECO:0000256" key="1">
    <source>
        <dbReference type="ARBA" id="ARBA00004651"/>
    </source>
</evidence>
<feature type="region of interest" description="Disordered" evidence="7">
    <location>
        <begin position="20"/>
        <end position="43"/>
    </location>
</feature>
<evidence type="ECO:0000256" key="7">
    <source>
        <dbReference type="SAM" id="MobiDB-lite"/>
    </source>
</evidence>
<dbReference type="PANTHER" id="PTHR40074:SF2">
    <property type="entry name" value="O-ACETYLTRANSFERASE WECH"/>
    <property type="match status" value="1"/>
</dbReference>
<dbReference type="PANTHER" id="PTHR40074">
    <property type="entry name" value="O-ACETYLTRANSFERASE WECH"/>
    <property type="match status" value="1"/>
</dbReference>
<keyword evidence="6 8" id="KW-0472">Membrane</keyword>